<evidence type="ECO:0000256" key="1">
    <source>
        <dbReference type="SAM" id="Phobius"/>
    </source>
</evidence>
<evidence type="ECO:0000313" key="2">
    <source>
        <dbReference type="EMBL" id="CAF1061100.1"/>
    </source>
</evidence>
<dbReference type="AlphaFoldDB" id="A0A8S2E189"/>
<gene>
    <name evidence="2" type="ORF">OVA965_LOCUS17419</name>
    <name evidence="3" type="ORF">TMI583_LOCUS17430</name>
</gene>
<organism evidence="2 4">
    <name type="scientific">Didymodactylos carnosus</name>
    <dbReference type="NCBI Taxonomy" id="1234261"/>
    <lineage>
        <taxon>Eukaryota</taxon>
        <taxon>Metazoa</taxon>
        <taxon>Spiralia</taxon>
        <taxon>Gnathifera</taxon>
        <taxon>Rotifera</taxon>
        <taxon>Eurotatoria</taxon>
        <taxon>Bdelloidea</taxon>
        <taxon>Philodinida</taxon>
        <taxon>Philodinidae</taxon>
        <taxon>Didymodactylos</taxon>
    </lineage>
</organism>
<keyword evidence="1" id="KW-0812">Transmembrane</keyword>
<accession>A0A8S2E189</accession>
<feature type="transmembrane region" description="Helical" evidence="1">
    <location>
        <begin position="51"/>
        <end position="74"/>
    </location>
</feature>
<feature type="transmembrane region" description="Helical" evidence="1">
    <location>
        <begin position="163"/>
        <end position="187"/>
    </location>
</feature>
<feature type="transmembrane region" description="Helical" evidence="1">
    <location>
        <begin position="127"/>
        <end position="151"/>
    </location>
</feature>
<protein>
    <submittedName>
        <fullName evidence="2">Uncharacterized protein</fullName>
    </submittedName>
</protein>
<comment type="caution">
    <text evidence="2">The sequence shown here is derived from an EMBL/GenBank/DDBJ whole genome shotgun (WGS) entry which is preliminary data.</text>
</comment>
<dbReference type="EMBL" id="CAJOBA010008361">
    <property type="protein sequence ID" value="CAF3826608.1"/>
    <property type="molecule type" value="Genomic_DNA"/>
</dbReference>
<sequence>MSNHLLSRIWHYILVLLPLSAVFTFILTLIVCNSKRNFDLHDLPQISQLGIGVTYRLFAIGFAILALQLFGILIGRHIYLLHIIKPLFSLWINVYLYLQLAVGFVAIVFMLLMAFVDVSKNRIPHLIGAFTMFGLIVIYLFLHTALALYLYTQRRIYNQKLDIAFMILPIFYSLCSISAIICVAIWITTANSIAQYAASGIPFLYFVVFIHGFWKTRNGFNNLQKVNLTSL</sequence>
<reference evidence="2" key="1">
    <citation type="submission" date="2021-02" db="EMBL/GenBank/DDBJ databases">
        <authorList>
            <person name="Nowell W R."/>
        </authorList>
    </citation>
    <scope>NUCLEOTIDE SEQUENCE</scope>
</reference>
<dbReference type="Proteomes" id="UP000682733">
    <property type="component" value="Unassembled WGS sequence"/>
</dbReference>
<feature type="transmembrane region" description="Helical" evidence="1">
    <location>
        <begin position="94"/>
        <end position="115"/>
    </location>
</feature>
<name>A0A8S2E189_9BILA</name>
<evidence type="ECO:0000313" key="4">
    <source>
        <dbReference type="Proteomes" id="UP000677228"/>
    </source>
</evidence>
<keyword evidence="1" id="KW-0472">Membrane</keyword>
<evidence type="ECO:0000313" key="3">
    <source>
        <dbReference type="EMBL" id="CAF3826608.1"/>
    </source>
</evidence>
<proteinExistence type="predicted"/>
<keyword evidence="1" id="KW-1133">Transmembrane helix</keyword>
<feature type="transmembrane region" description="Helical" evidence="1">
    <location>
        <begin position="12"/>
        <end position="31"/>
    </location>
</feature>
<dbReference type="EMBL" id="CAJNOK010008346">
    <property type="protein sequence ID" value="CAF1061100.1"/>
    <property type="molecule type" value="Genomic_DNA"/>
</dbReference>
<dbReference type="Proteomes" id="UP000677228">
    <property type="component" value="Unassembled WGS sequence"/>
</dbReference>
<feature type="transmembrane region" description="Helical" evidence="1">
    <location>
        <begin position="193"/>
        <end position="214"/>
    </location>
</feature>